<protein>
    <recommendedName>
        <fullName evidence="1">LarA-like N-terminal domain-containing protein</fullName>
    </recommendedName>
</protein>
<dbReference type="AlphaFoldDB" id="B0KD84"/>
<sequence>MSVLGDFKEIEKILSEVKIPKFLKVRQVFSAPVVENINDTVVRELSNEKIKQLLKPGMKVAVAVGSRGITNLAKIVKATIDFLKSQGVEPFIIPAMGSHGGATAEGQKQVLAEFGITEQTMGVPILSSMDVEQIGVVEGTPVYIDKYALAADGVVLVNRIKPHTAFRGIIESGLIKMSVIGLGKQKGAEACHQLSMKNFDQRLIQFSKIIFEKANILFGVAILENAYHQTAQIQAIPGSEILEREPKLLETAKSLMPKILFNPLDILIVDEIGKDISGDGMDPNVTGRFSTKFAYGEVEVERIVVLGLTKETEGNGNGIGAADITTMRVYENINMAKTYINAITAAFPPTVRIPMVMPNDEYAIKCAIKTSYCLNSEQLRIVRIKNTLYLNEIYISEALLPEAMNNPQIEILSNPEPLKFDENGNLF</sequence>
<evidence type="ECO:0000259" key="1">
    <source>
        <dbReference type="Pfam" id="PF09861"/>
    </source>
</evidence>
<accession>B0KD84</accession>
<evidence type="ECO:0000313" key="3">
    <source>
        <dbReference type="Proteomes" id="UP000002156"/>
    </source>
</evidence>
<evidence type="ECO:0000313" key="2">
    <source>
        <dbReference type="EMBL" id="ABY95603.1"/>
    </source>
</evidence>
<gene>
    <name evidence="2" type="ordered locus">Teth39_1977</name>
</gene>
<feature type="domain" description="LarA-like N-terminal" evidence="1">
    <location>
        <begin position="33"/>
        <end position="197"/>
    </location>
</feature>
<reference evidence="3" key="1">
    <citation type="submission" date="2008-01" db="EMBL/GenBank/DDBJ databases">
        <title>Complete sequence of Thermoanaerobacter pseudethanolicus 39E.</title>
        <authorList>
            <person name="Copeland A."/>
            <person name="Lucas S."/>
            <person name="Lapidus A."/>
            <person name="Barry K."/>
            <person name="Glavina del Rio T."/>
            <person name="Dalin E."/>
            <person name="Tice H."/>
            <person name="Pitluck S."/>
            <person name="Bruce D."/>
            <person name="Goodwin L."/>
            <person name="Saunders E."/>
            <person name="Brettin T."/>
            <person name="Detter J.C."/>
            <person name="Han C."/>
            <person name="Schmutz J."/>
            <person name="Larimer F."/>
            <person name="Land M."/>
            <person name="Hauser L."/>
            <person name="Kyrpides N."/>
            <person name="Lykidis A."/>
            <person name="Hemme C."/>
            <person name="Fields M.W."/>
            <person name="He Z."/>
            <person name="Zhou J."/>
            <person name="Richardson P."/>
        </authorList>
    </citation>
    <scope>NUCLEOTIDE SEQUENCE [LARGE SCALE GENOMIC DNA]</scope>
    <source>
        <strain evidence="3">ATCC 33223 / DSM 2355 / 39E</strain>
    </source>
</reference>
<dbReference type="InterPro" id="IPR018657">
    <property type="entry name" value="LarA-like_N"/>
</dbReference>
<dbReference type="eggNOG" id="COG2768">
    <property type="taxonomic scope" value="Bacteria"/>
</dbReference>
<proteinExistence type="predicted"/>
<dbReference type="Proteomes" id="UP000002156">
    <property type="component" value="Chromosome"/>
</dbReference>
<dbReference type="GO" id="GO:0050043">
    <property type="term" value="F:lactate racemase activity"/>
    <property type="evidence" value="ECO:0007669"/>
    <property type="project" value="InterPro"/>
</dbReference>
<organism evidence="2 3">
    <name type="scientific">Thermoanaerobacter pseudethanolicus (strain ATCC 33223 / 39E)</name>
    <name type="common">Clostridium thermohydrosulfuricum</name>
    <dbReference type="NCBI Taxonomy" id="340099"/>
    <lineage>
        <taxon>Bacteria</taxon>
        <taxon>Bacillati</taxon>
        <taxon>Bacillota</taxon>
        <taxon>Clostridia</taxon>
        <taxon>Thermoanaerobacterales</taxon>
        <taxon>Thermoanaerobacteraceae</taxon>
        <taxon>Thermoanaerobacter</taxon>
    </lineage>
</organism>
<dbReference type="Gene3D" id="3.40.50.11440">
    <property type="match status" value="1"/>
</dbReference>
<keyword evidence="3" id="KW-1185">Reference proteome</keyword>
<dbReference type="HOGENOM" id="CLU_055092_0_0_9"/>
<dbReference type="EMBL" id="CP000924">
    <property type="protein sequence ID" value="ABY95603.1"/>
    <property type="molecule type" value="Genomic_DNA"/>
</dbReference>
<dbReference type="Pfam" id="PF09861">
    <property type="entry name" value="Lar_N"/>
    <property type="match status" value="1"/>
</dbReference>
<dbReference type="RefSeq" id="WP_012269698.1">
    <property type="nucleotide sequence ID" value="NC_010321.1"/>
</dbReference>
<name>B0KD84_THEP3</name>
<dbReference type="KEGG" id="tpd:Teth39_1977"/>